<dbReference type="GO" id="GO:0005634">
    <property type="term" value="C:nucleus"/>
    <property type="evidence" value="ECO:0007669"/>
    <property type="project" value="TreeGrafter"/>
</dbReference>
<dbReference type="GO" id="GO:0030688">
    <property type="term" value="C:preribosome, small subunit precursor"/>
    <property type="evidence" value="ECO:0007669"/>
    <property type="project" value="TreeGrafter"/>
</dbReference>
<dbReference type="PANTHER" id="PTHR21531:SF0">
    <property type="entry name" value="PROTEIN LTV1 HOMOLOG"/>
    <property type="match status" value="1"/>
</dbReference>
<accession>A0A177TSW5</accession>
<dbReference type="Pfam" id="PF04180">
    <property type="entry name" value="LTV"/>
    <property type="match status" value="1"/>
</dbReference>
<dbReference type="PANTHER" id="PTHR21531">
    <property type="entry name" value="LOW-TEMPERATURE VIABILITY PROTEIN LTV1-RELATED"/>
    <property type="match status" value="1"/>
</dbReference>
<protein>
    <submittedName>
        <fullName evidence="3">Uncharacterized protein</fullName>
    </submittedName>
</protein>
<feature type="region of interest" description="Disordered" evidence="2">
    <location>
        <begin position="286"/>
        <end position="420"/>
    </location>
</feature>
<sequence length="669" mass="73502">MAPSIWRSKEAQHFQVVHRSQRDPLINDPLASHHVLKQVNRPNESGTSRTGTSRADLEAANPDLTKTRPNVGEASLYGIYFDDTNYDYMQHLRPIQGDFHSKRGGEDEPEEVATIMLNAKPNRQEQKRQQKAQGPITLKEDEATSSKALNLPADVLPPEESTMRKNNYADQLGVNPSIAGLQPDMDPHLRQALEALDDEAFLTLGAKEDVPKTVEAAAPVVETPEAEDVDVDDFFGQILAGGEVDESDFGLEDGPEAKDWRALPPGGDEQMWQPHTWTAAEMAVLKQRRELQDEGDAPPQAKPSHARVARSRMSAGTATSSIFSATSKRKPGQRARLAASVAPSLNDGRTEWSMTSSSMRRNKGLSTLDDQFEALQRRYDEEEGFNEEDEDEEFEDEDDDEEGEEEGSVSGSSAHPDVAAHHEALFDKFLSSAELVGRRFEEALGPSGVKSLPSERLGAWRDALGPLEEKYKLAALERKEDDDLPAEADPTFPWRREPKSSRQSWDVETILSTHSNVSNHPRLIRARDAASVAGTATTAHRGPSVISEPKSKNGKSDASDAEESVSNGTREGQDDDEDSDYESDATEVPTSVTITRDRNETAEEKKARKLATKENKQARRQQKSARKAAFANEHKRQVHMASARTAGGAAADVGRNGIPLPGGRAAITL</sequence>
<dbReference type="EMBL" id="LWDF02001341">
    <property type="protein sequence ID" value="KAE8239098.1"/>
    <property type="molecule type" value="Genomic_DNA"/>
</dbReference>
<dbReference type="AlphaFoldDB" id="A0A177TSW5"/>
<feature type="compositionally biased region" description="Polar residues" evidence="2">
    <location>
        <begin position="314"/>
        <end position="326"/>
    </location>
</feature>
<comment type="caution">
    <text evidence="3">The sequence shown here is derived from an EMBL/GenBank/DDBJ whole genome shotgun (WGS) entry which is preliminary data.</text>
</comment>
<feature type="region of interest" description="Disordered" evidence="2">
    <location>
        <begin position="477"/>
        <end position="507"/>
    </location>
</feature>
<feature type="compositionally biased region" description="Polar residues" evidence="2">
    <location>
        <begin position="352"/>
        <end position="369"/>
    </location>
</feature>
<dbReference type="GO" id="GO:0042274">
    <property type="term" value="P:ribosomal small subunit biogenesis"/>
    <property type="evidence" value="ECO:0007669"/>
    <property type="project" value="InterPro"/>
</dbReference>
<reference evidence="3" key="1">
    <citation type="submission" date="2016-04" db="EMBL/GenBank/DDBJ databases">
        <authorList>
            <person name="Nguyen H.D."/>
            <person name="Samba Siva P."/>
            <person name="Cullis J."/>
            <person name="Levesque C.A."/>
            <person name="Hambleton S."/>
        </authorList>
    </citation>
    <scope>NUCLEOTIDE SEQUENCE</scope>
    <source>
        <strain evidence="3">DAOMC 236416</strain>
    </source>
</reference>
<feature type="compositionally biased region" description="Acidic residues" evidence="2">
    <location>
        <begin position="381"/>
        <end position="407"/>
    </location>
</feature>
<evidence type="ECO:0000313" key="4">
    <source>
        <dbReference type="Proteomes" id="UP000077521"/>
    </source>
</evidence>
<feature type="compositionally biased region" description="Acidic residues" evidence="2">
    <location>
        <begin position="573"/>
        <end position="585"/>
    </location>
</feature>
<feature type="compositionally biased region" description="Basic and acidic residues" evidence="2">
    <location>
        <begin position="595"/>
        <end position="617"/>
    </location>
</feature>
<feature type="compositionally biased region" description="Low complexity" evidence="2">
    <location>
        <begin position="641"/>
        <end position="654"/>
    </location>
</feature>
<feature type="compositionally biased region" description="Basic and acidic residues" evidence="2">
    <location>
        <begin position="549"/>
        <end position="558"/>
    </location>
</feature>
<gene>
    <name evidence="3" type="ORF">A4X13_0g8252</name>
</gene>
<dbReference type="GO" id="GO:0005829">
    <property type="term" value="C:cytosol"/>
    <property type="evidence" value="ECO:0007669"/>
    <property type="project" value="TreeGrafter"/>
</dbReference>
<dbReference type="GO" id="GO:0000056">
    <property type="term" value="P:ribosomal small subunit export from nucleus"/>
    <property type="evidence" value="ECO:0007669"/>
    <property type="project" value="TreeGrafter"/>
</dbReference>
<comment type="similarity">
    <text evidence="1">Belongs to the LTV1 family.</text>
</comment>
<feature type="region of interest" description="Disordered" evidence="2">
    <location>
        <begin position="529"/>
        <end position="669"/>
    </location>
</feature>
<keyword evidence="4" id="KW-1185">Reference proteome</keyword>
<reference evidence="3" key="2">
    <citation type="journal article" date="2019" name="IMA Fungus">
        <title>Genome sequencing and comparison of five Tilletia species to identify candidate genes for the detection of regulated species infecting wheat.</title>
        <authorList>
            <person name="Nguyen H.D.T."/>
            <person name="Sultana T."/>
            <person name="Kesanakurti P."/>
            <person name="Hambleton S."/>
        </authorList>
    </citation>
    <scope>NUCLEOTIDE SEQUENCE</scope>
    <source>
        <strain evidence="3">DAOMC 236416</strain>
    </source>
</reference>
<evidence type="ECO:0000313" key="3">
    <source>
        <dbReference type="EMBL" id="KAE8239098.1"/>
    </source>
</evidence>
<dbReference type="Proteomes" id="UP000077521">
    <property type="component" value="Unassembled WGS sequence"/>
</dbReference>
<dbReference type="InterPro" id="IPR007307">
    <property type="entry name" value="Ltv1"/>
</dbReference>
<proteinExistence type="inferred from homology"/>
<feature type="region of interest" description="Disordered" evidence="2">
    <location>
        <begin position="34"/>
        <end position="66"/>
    </location>
</feature>
<name>A0A177TSW5_9BASI</name>
<feature type="compositionally biased region" description="Polar residues" evidence="2">
    <location>
        <begin position="40"/>
        <end position="53"/>
    </location>
</feature>
<organism evidence="3 4">
    <name type="scientific">Tilletia indica</name>
    <dbReference type="NCBI Taxonomy" id="43049"/>
    <lineage>
        <taxon>Eukaryota</taxon>
        <taxon>Fungi</taxon>
        <taxon>Dikarya</taxon>
        <taxon>Basidiomycota</taxon>
        <taxon>Ustilaginomycotina</taxon>
        <taxon>Exobasidiomycetes</taxon>
        <taxon>Tilletiales</taxon>
        <taxon>Tilletiaceae</taxon>
        <taxon>Tilletia</taxon>
    </lineage>
</organism>
<evidence type="ECO:0000256" key="2">
    <source>
        <dbReference type="SAM" id="MobiDB-lite"/>
    </source>
</evidence>
<evidence type="ECO:0000256" key="1">
    <source>
        <dbReference type="ARBA" id="ARBA00009078"/>
    </source>
</evidence>